<gene>
    <name evidence="3" type="ORF">ACFSUC_07440</name>
</gene>
<dbReference type="InterPro" id="IPR026838">
    <property type="entry name" value="YheC/D"/>
</dbReference>
<accession>A0ABW5RA25</accession>
<protein>
    <submittedName>
        <fullName evidence="3">YheC/YheD family protein</fullName>
    </submittedName>
</protein>
<dbReference type="Proteomes" id="UP001597497">
    <property type="component" value="Unassembled WGS sequence"/>
</dbReference>
<evidence type="ECO:0000259" key="2">
    <source>
        <dbReference type="PROSITE" id="PS50975"/>
    </source>
</evidence>
<dbReference type="Gene3D" id="3.30.470.20">
    <property type="entry name" value="ATP-grasp fold, B domain"/>
    <property type="match status" value="1"/>
</dbReference>
<organism evidence="3 4">
    <name type="scientific">Marinicrinis sediminis</name>
    <dbReference type="NCBI Taxonomy" id="1652465"/>
    <lineage>
        <taxon>Bacteria</taxon>
        <taxon>Bacillati</taxon>
        <taxon>Bacillota</taxon>
        <taxon>Bacilli</taxon>
        <taxon>Bacillales</taxon>
        <taxon>Paenibacillaceae</taxon>
    </lineage>
</organism>
<reference evidence="4" key="1">
    <citation type="journal article" date="2019" name="Int. J. Syst. Evol. Microbiol.">
        <title>The Global Catalogue of Microorganisms (GCM) 10K type strain sequencing project: providing services to taxonomists for standard genome sequencing and annotation.</title>
        <authorList>
            <consortium name="The Broad Institute Genomics Platform"/>
            <consortium name="The Broad Institute Genome Sequencing Center for Infectious Disease"/>
            <person name="Wu L."/>
            <person name="Ma J."/>
        </authorList>
    </citation>
    <scope>NUCLEOTIDE SEQUENCE [LARGE SCALE GENOMIC DNA]</scope>
    <source>
        <strain evidence="4">KCTC 33676</strain>
    </source>
</reference>
<keyword evidence="4" id="KW-1185">Reference proteome</keyword>
<dbReference type="SUPFAM" id="SSF56059">
    <property type="entry name" value="Glutathione synthetase ATP-binding domain-like"/>
    <property type="match status" value="1"/>
</dbReference>
<name>A0ABW5RA25_9BACL</name>
<keyword evidence="1" id="KW-0547">Nucleotide-binding</keyword>
<evidence type="ECO:0000256" key="1">
    <source>
        <dbReference type="PROSITE-ProRule" id="PRU00409"/>
    </source>
</evidence>
<dbReference type="Pfam" id="PF14398">
    <property type="entry name" value="ATPgrasp_YheCD"/>
    <property type="match status" value="1"/>
</dbReference>
<dbReference type="RefSeq" id="WP_379928903.1">
    <property type="nucleotide sequence ID" value="NZ_JBHUMM010000010.1"/>
</dbReference>
<comment type="caution">
    <text evidence="3">The sequence shown here is derived from an EMBL/GenBank/DDBJ whole genome shotgun (WGS) entry which is preliminary data.</text>
</comment>
<feature type="domain" description="ATP-grasp" evidence="2">
    <location>
        <begin position="194"/>
        <end position="449"/>
    </location>
</feature>
<evidence type="ECO:0000313" key="3">
    <source>
        <dbReference type="EMBL" id="MFD2671439.1"/>
    </source>
</evidence>
<proteinExistence type="predicted"/>
<dbReference type="InterPro" id="IPR011761">
    <property type="entry name" value="ATP-grasp"/>
</dbReference>
<evidence type="ECO:0000313" key="4">
    <source>
        <dbReference type="Proteomes" id="UP001597497"/>
    </source>
</evidence>
<sequence>MSKKWTVHIANAQPLHGQHTVLIHSTTLKAWKLPEQVQLQFGSERLPVSVQSTKGTKGITLSASLAQTLGLHQGMTICGKYLPASRTLRLGPLVAVMMSRTYSSAEQRPFASNTAFCEELTEAMRMMGGIIYFITPRDIDSKKSTLQGRYFQHGWKQGSFPLPDVVYNRLTSRKYENLAKVQQFMNEIKQQPGRFLFNERYLDKTDVFAALNQDPAIRKYLPESHLYQNYDMLKRMLQRHATVFIKPISGSLGKGILRIDRQAGGTYVCQSAGLSRTRRSHFTSLKKCYQSLSGKLSSRKYQIQQGVTLIQASGRPIDFRAVVQKNQAGKWSVTSIVARISGNDSIVSNLARGGTLSRVKEALLKSNLSAALSKEKMRARLQRASVDIAAALEKQLSEHYAEFGIDLAMEPSGRVWLIEVNTKPSKNDNTPLTEGKIRPSVRKCVQYIHYLTNE</sequence>
<dbReference type="EMBL" id="JBHUMM010000010">
    <property type="protein sequence ID" value="MFD2671439.1"/>
    <property type="molecule type" value="Genomic_DNA"/>
</dbReference>
<keyword evidence="1" id="KW-0067">ATP-binding</keyword>
<dbReference type="PROSITE" id="PS50975">
    <property type="entry name" value="ATP_GRASP"/>
    <property type="match status" value="1"/>
</dbReference>